<name>A0ABY5PHD7_9ACTN</name>
<feature type="chain" id="PRO_5045071441" evidence="1">
    <location>
        <begin position="16"/>
        <end position="270"/>
    </location>
</feature>
<proteinExistence type="predicted"/>
<dbReference type="RefSeq" id="WP_353864542.1">
    <property type="nucleotide sequence ID" value="NZ_CP088295.1"/>
</dbReference>
<dbReference type="Pfam" id="PF01551">
    <property type="entry name" value="Peptidase_M23"/>
    <property type="match status" value="1"/>
</dbReference>
<dbReference type="Gene3D" id="2.60.40.10">
    <property type="entry name" value="Immunoglobulins"/>
    <property type="match status" value="1"/>
</dbReference>
<protein>
    <submittedName>
        <fullName evidence="3">M23 family metallopeptidase</fullName>
    </submittedName>
</protein>
<evidence type="ECO:0000313" key="4">
    <source>
        <dbReference type="Proteomes" id="UP001058860"/>
    </source>
</evidence>
<dbReference type="CDD" id="cd12797">
    <property type="entry name" value="M23_peptidase"/>
    <property type="match status" value="1"/>
</dbReference>
<evidence type="ECO:0000256" key="1">
    <source>
        <dbReference type="SAM" id="SignalP"/>
    </source>
</evidence>
<dbReference type="PANTHER" id="PTHR21666:SF270">
    <property type="entry name" value="MUREIN HYDROLASE ACTIVATOR ENVC"/>
    <property type="match status" value="1"/>
</dbReference>
<organism evidence="3 4">
    <name type="scientific">Svornostia abyssi</name>
    <dbReference type="NCBI Taxonomy" id="2898438"/>
    <lineage>
        <taxon>Bacteria</taxon>
        <taxon>Bacillati</taxon>
        <taxon>Actinomycetota</taxon>
        <taxon>Thermoleophilia</taxon>
        <taxon>Solirubrobacterales</taxon>
        <taxon>Baekduiaceae</taxon>
        <taxon>Svornostia</taxon>
    </lineage>
</organism>
<accession>A0ABY5PHD7</accession>
<reference evidence="4" key="1">
    <citation type="submission" date="2021-11" db="EMBL/GenBank/DDBJ databases">
        <title>Cultivation dependent microbiological survey of springs from the worlds oldest radium mine currently devoted to the extraction of radon-saturated water.</title>
        <authorList>
            <person name="Kapinusova G."/>
            <person name="Smrhova T."/>
            <person name="Strejcek M."/>
            <person name="Suman J."/>
            <person name="Jani K."/>
            <person name="Pajer P."/>
            <person name="Uhlik O."/>
        </authorList>
    </citation>
    <scope>NUCLEOTIDE SEQUENCE [LARGE SCALE GENOMIC DNA]</scope>
    <source>
        <strain evidence="4">J379</strain>
    </source>
</reference>
<evidence type="ECO:0000313" key="3">
    <source>
        <dbReference type="EMBL" id="UUY04046.1"/>
    </source>
</evidence>
<dbReference type="InterPro" id="IPR050570">
    <property type="entry name" value="Cell_wall_metabolism_enzyme"/>
</dbReference>
<dbReference type="Proteomes" id="UP001058860">
    <property type="component" value="Chromosome"/>
</dbReference>
<gene>
    <name evidence="3" type="ORF">LRS13_00505</name>
</gene>
<feature type="domain" description="M23ase beta-sheet core" evidence="2">
    <location>
        <begin position="155"/>
        <end position="256"/>
    </location>
</feature>
<dbReference type="InterPro" id="IPR011055">
    <property type="entry name" value="Dup_hybrid_motif"/>
</dbReference>
<dbReference type="Gene3D" id="2.70.70.10">
    <property type="entry name" value="Glucose Permease (Domain IIA)"/>
    <property type="match status" value="1"/>
</dbReference>
<keyword evidence="1" id="KW-0732">Signal</keyword>
<sequence length="270" mass="27746">MAPLALLALAPAASAAVGGATPDATPEVTELRCPAGDGGAACPRGEVLRLSGEHLRETRTVVFLGGKGAKDDRRATPTTASPRRVLVLVPKGAKSGPVRVISAVAGPSRPGPKLKVMPASRVTPASSVDGATGVFPVTGKYDFGTETNTFGGGRGHEGQDILAKCGLPVVSALSGEIQHVAFQSAAGNYVVVQADDGTSQAYMHLREPSTWKKGQPVRAGEQLGVVGSTGRSTACHLHFELWTAPGWYLGGEPIDPLPSLKAWAARTTKG</sequence>
<dbReference type="SUPFAM" id="SSF51261">
    <property type="entry name" value="Duplicated hybrid motif"/>
    <property type="match status" value="1"/>
</dbReference>
<dbReference type="InterPro" id="IPR016047">
    <property type="entry name" value="M23ase_b-sheet_dom"/>
</dbReference>
<keyword evidence="4" id="KW-1185">Reference proteome</keyword>
<evidence type="ECO:0000259" key="2">
    <source>
        <dbReference type="Pfam" id="PF01551"/>
    </source>
</evidence>
<dbReference type="InterPro" id="IPR013783">
    <property type="entry name" value="Ig-like_fold"/>
</dbReference>
<dbReference type="EMBL" id="CP088295">
    <property type="protein sequence ID" value="UUY04046.1"/>
    <property type="molecule type" value="Genomic_DNA"/>
</dbReference>
<feature type="signal peptide" evidence="1">
    <location>
        <begin position="1"/>
        <end position="15"/>
    </location>
</feature>
<dbReference type="PANTHER" id="PTHR21666">
    <property type="entry name" value="PEPTIDASE-RELATED"/>
    <property type="match status" value="1"/>
</dbReference>